<evidence type="ECO:0000313" key="1">
    <source>
        <dbReference type="EMBL" id="SDU90034.1"/>
    </source>
</evidence>
<accession>A0A1H2MAB4</accession>
<name>A0A1H2MAB4_9ACTN</name>
<dbReference type="AlphaFoldDB" id="A0A1H2MAB4"/>
<gene>
    <name evidence="1" type="ORF">SAMN04488544_1670</name>
</gene>
<dbReference type="Proteomes" id="UP000198825">
    <property type="component" value="Chromosome I"/>
</dbReference>
<dbReference type="EMBL" id="LT629799">
    <property type="protein sequence ID" value="SDU90034.1"/>
    <property type="molecule type" value="Genomic_DNA"/>
</dbReference>
<reference evidence="2" key="1">
    <citation type="submission" date="2016-10" db="EMBL/GenBank/DDBJ databases">
        <authorList>
            <person name="Varghese N."/>
            <person name="Submissions S."/>
        </authorList>
    </citation>
    <scope>NUCLEOTIDE SEQUENCE [LARGE SCALE GENOMIC DNA]</scope>
    <source>
        <strain evidence="2">DSM 21743</strain>
    </source>
</reference>
<organism evidence="1 2">
    <name type="scientific">Microlunatus sagamiharensis</name>
    <dbReference type="NCBI Taxonomy" id="546874"/>
    <lineage>
        <taxon>Bacteria</taxon>
        <taxon>Bacillati</taxon>
        <taxon>Actinomycetota</taxon>
        <taxon>Actinomycetes</taxon>
        <taxon>Propionibacteriales</taxon>
        <taxon>Propionibacteriaceae</taxon>
        <taxon>Microlunatus</taxon>
    </lineage>
</organism>
<dbReference type="STRING" id="546874.SAMN04488544_1670"/>
<proteinExistence type="predicted"/>
<keyword evidence="2" id="KW-1185">Reference proteome</keyword>
<protein>
    <submittedName>
        <fullName evidence="1">Uncharacterized protein</fullName>
    </submittedName>
</protein>
<sequence>MAVIVVRRGWWLYDGLVELPVDVVGLTYDHDFAVFEEDGTLEPDDKPLEPDADGLIYYVRFRRAGELTAPWSFDWAGTPDLTAAMRIAQDLAPTPIRWE</sequence>
<evidence type="ECO:0000313" key="2">
    <source>
        <dbReference type="Proteomes" id="UP000198825"/>
    </source>
</evidence>